<feature type="region of interest" description="Disordered" evidence="1">
    <location>
        <begin position="1"/>
        <end position="79"/>
    </location>
</feature>
<evidence type="ECO:0000256" key="1">
    <source>
        <dbReference type="SAM" id="MobiDB-lite"/>
    </source>
</evidence>
<dbReference type="EMBL" id="KQ242605">
    <property type="protein sequence ID" value="KNC77902.1"/>
    <property type="molecule type" value="Genomic_DNA"/>
</dbReference>
<organism evidence="2 3">
    <name type="scientific">Sphaeroforma arctica JP610</name>
    <dbReference type="NCBI Taxonomy" id="667725"/>
    <lineage>
        <taxon>Eukaryota</taxon>
        <taxon>Ichthyosporea</taxon>
        <taxon>Ichthyophonida</taxon>
        <taxon>Sphaeroforma</taxon>
    </lineage>
</organism>
<proteinExistence type="predicted"/>
<dbReference type="Proteomes" id="UP000054560">
    <property type="component" value="Unassembled WGS sequence"/>
</dbReference>
<protein>
    <submittedName>
        <fullName evidence="2">Uncharacterized protein</fullName>
    </submittedName>
</protein>
<feature type="compositionally biased region" description="Low complexity" evidence="1">
    <location>
        <begin position="1"/>
        <end position="19"/>
    </location>
</feature>
<gene>
    <name evidence="2" type="ORF">SARC_09651</name>
</gene>
<dbReference type="AlphaFoldDB" id="A0A0L0FMA3"/>
<keyword evidence="3" id="KW-1185">Reference proteome</keyword>
<sequence length="79" mass="8277">MNKNCAPPAAADATEATATQVAPPLSKRKRKKLADSGVGASGGSVTTEPQKPPAKKNFDLGHPDQAQINIQEEGQRELI</sequence>
<dbReference type="RefSeq" id="XP_014151804.1">
    <property type="nucleotide sequence ID" value="XM_014296329.1"/>
</dbReference>
<reference evidence="2 3" key="1">
    <citation type="submission" date="2011-02" db="EMBL/GenBank/DDBJ databases">
        <title>The Genome Sequence of Sphaeroforma arctica JP610.</title>
        <authorList>
            <consortium name="The Broad Institute Genome Sequencing Platform"/>
            <person name="Russ C."/>
            <person name="Cuomo C."/>
            <person name="Young S.K."/>
            <person name="Zeng Q."/>
            <person name="Gargeya S."/>
            <person name="Alvarado L."/>
            <person name="Berlin A."/>
            <person name="Chapman S.B."/>
            <person name="Chen Z."/>
            <person name="Freedman E."/>
            <person name="Gellesch M."/>
            <person name="Goldberg J."/>
            <person name="Griggs A."/>
            <person name="Gujja S."/>
            <person name="Heilman E."/>
            <person name="Heiman D."/>
            <person name="Howarth C."/>
            <person name="Mehta T."/>
            <person name="Neiman D."/>
            <person name="Pearson M."/>
            <person name="Roberts A."/>
            <person name="Saif S."/>
            <person name="Shea T."/>
            <person name="Shenoy N."/>
            <person name="Sisk P."/>
            <person name="Stolte C."/>
            <person name="Sykes S."/>
            <person name="White J."/>
            <person name="Yandava C."/>
            <person name="Burger G."/>
            <person name="Gray M.W."/>
            <person name="Holland P.W.H."/>
            <person name="King N."/>
            <person name="Lang F.B.F."/>
            <person name="Roger A.J."/>
            <person name="Ruiz-Trillo I."/>
            <person name="Haas B."/>
            <person name="Nusbaum C."/>
            <person name="Birren B."/>
        </authorList>
    </citation>
    <scope>NUCLEOTIDE SEQUENCE [LARGE SCALE GENOMIC DNA]</scope>
    <source>
        <strain evidence="2 3">JP610</strain>
    </source>
</reference>
<evidence type="ECO:0000313" key="3">
    <source>
        <dbReference type="Proteomes" id="UP000054560"/>
    </source>
</evidence>
<evidence type="ECO:0000313" key="2">
    <source>
        <dbReference type="EMBL" id="KNC77902.1"/>
    </source>
</evidence>
<name>A0A0L0FMA3_9EUKA</name>
<dbReference type="GeneID" id="25910155"/>
<accession>A0A0L0FMA3</accession>